<protein>
    <submittedName>
        <fullName evidence="1">NAD(P)-binding protein</fullName>
    </submittedName>
</protein>
<proteinExistence type="predicted"/>
<dbReference type="Gene3D" id="3.50.50.60">
    <property type="entry name" value="FAD/NAD(P)-binding domain"/>
    <property type="match status" value="1"/>
</dbReference>
<dbReference type="PANTHER" id="PTHR43563:SF1">
    <property type="entry name" value="AMINE OXIDASE [FLAVIN-CONTAINING] B"/>
    <property type="match status" value="1"/>
</dbReference>
<gene>
    <name evidence="1" type="ORF">H6G74_20865</name>
</gene>
<dbReference type="EMBL" id="JACJTB010000032">
    <property type="protein sequence ID" value="MBD2596763.1"/>
    <property type="molecule type" value="Genomic_DNA"/>
</dbReference>
<dbReference type="RefSeq" id="WP_190969477.1">
    <property type="nucleotide sequence ID" value="NZ_JACJTB010000032.1"/>
</dbReference>
<sequence length="715" mass="82098">MALEIPCQQKIAILGGGMASLTTAFELTNQPDWQQKYDITLYQMGWRLGGKGASGRNRNAQDRIEEHGLHIFMGSYENTFKVMRQCYEELGRDTTVSLATWQEAFKPQNFIVLPEYINQKWIPWPFDFPANDSLPGEGEELLSLWGHLCLLIEFMVKQFESSSSSLNNWVNDEDTTHPRNELPGWLTSLLQEMEIEWQVDIFPVEISLLHLTQKLVQKIPQNPRQHQALQHQALLWLLAKFKNWLFDNVENIIETHHKFRRLAIVVDLVSTIVRGVIFDGLMFQGLDVIDDYDVQEWLTKHGATKYSVNSPLVRGLYDLVFSYENGNVERPNLAAGIGLRFFLRMLLAYKGAFFWKMQAGMGDTIFAPLYEVLRKRGVKFKFFHCVKNLVLSDDQQAITQIQITRQVTLKNEIYEPLVNIKDLPCWPSTPLYEQLVEGEAIKNENINLESAWTQWQGVEEITLHLGQDFDLVVLGISLGALQYICPKLIQARQEWQDMIANVKTVQTQALQTWLKPNLKELGWVMPSPVVDAYAHNLNTWADMSHLNIRESWDAENFPGSIAYFCGPLADIDEIPSFTENEFPEQQMQQVKQAAIHWFKENTPTLWPKITISPNSTDIDWNLLVDPNHGKDLNRFDAQFWRANIEPSERYVLALKGTTKYRLKCDQSGFDNLYLTGDWTNNGINIGSIEATVTSGMQASRAISGYPQKILGESDI</sequence>
<accession>A0ABR8G0M1</accession>
<reference evidence="1 2" key="1">
    <citation type="journal article" date="2020" name="ISME J.">
        <title>Comparative genomics reveals insights into cyanobacterial evolution and habitat adaptation.</title>
        <authorList>
            <person name="Chen M.Y."/>
            <person name="Teng W.K."/>
            <person name="Zhao L."/>
            <person name="Hu C.X."/>
            <person name="Zhou Y.K."/>
            <person name="Han B.P."/>
            <person name="Song L.R."/>
            <person name="Shu W.S."/>
        </authorList>
    </citation>
    <scope>NUCLEOTIDE SEQUENCE [LARGE SCALE GENOMIC DNA]</scope>
    <source>
        <strain evidence="1 2">FACHB-130</strain>
    </source>
</reference>
<dbReference type="Pfam" id="PF13450">
    <property type="entry name" value="NAD_binding_8"/>
    <property type="match status" value="1"/>
</dbReference>
<dbReference type="Proteomes" id="UP000603457">
    <property type="component" value="Unassembled WGS sequence"/>
</dbReference>
<comment type="caution">
    <text evidence="1">The sequence shown here is derived from an EMBL/GenBank/DDBJ whole genome shotgun (WGS) entry which is preliminary data.</text>
</comment>
<dbReference type="InterPro" id="IPR036188">
    <property type="entry name" value="FAD/NAD-bd_sf"/>
</dbReference>
<name>A0ABR8G0M1_9NOSO</name>
<dbReference type="InterPro" id="IPR050703">
    <property type="entry name" value="Flavin_MAO"/>
</dbReference>
<dbReference type="PANTHER" id="PTHR43563">
    <property type="entry name" value="AMINE OXIDASE"/>
    <property type="match status" value="1"/>
</dbReference>
<keyword evidence="2" id="KW-1185">Reference proteome</keyword>
<evidence type="ECO:0000313" key="1">
    <source>
        <dbReference type="EMBL" id="MBD2596763.1"/>
    </source>
</evidence>
<dbReference type="SUPFAM" id="SSF51905">
    <property type="entry name" value="FAD/NAD(P)-binding domain"/>
    <property type="match status" value="1"/>
</dbReference>
<evidence type="ECO:0000313" key="2">
    <source>
        <dbReference type="Proteomes" id="UP000603457"/>
    </source>
</evidence>
<organism evidence="1 2">
    <name type="scientific">Nostoc spongiaeforme FACHB-130</name>
    <dbReference type="NCBI Taxonomy" id="1357510"/>
    <lineage>
        <taxon>Bacteria</taxon>
        <taxon>Bacillati</taxon>
        <taxon>Cyanobacteriota</taxon>
        <taxon>Cyanophyceae</taxon>
        <taxon>Nostocales</taxon>
        <taxon>Nostocaceae</taxon>
        <taxon>Nostoc</taxon>
    </lineage>
</organism>